<dbReference type="GO" id="GO:0005829">
    <property type="term" value="C:cytosol"/>
    <property type="evidence" value="ECO:0007669"/>
    <property type="project" value="TreeGrafter"/>
</dbReference>
<comment type="similarity">
    <text evidence="3">Belongs to the SmpB family.</text>
</comment>
<dbReference type="HAMAP" id="MF_00023">
    <property type="entry name" value="SmpB"/>
    <property type="match status" value="1"/>
</dbReference>
<gene>
    <name evidence="3" type="primary">smpB</name>
    <name evidence="4" type="ORF">A3D06_00535</name>
</gene>
<evidence type="ECO:0000256" key="3">
    <source>
        <dbReference type="HAMAP-Rule" id="MF_00023"/>
    </source>
</evidence>
<evidence type="ECO:0000313" key="5">
    <source>
        <dbReference type="Proteomes" id="UP000177027"/>
    </source>
</evidence>
<dbReference type="EMBL" id="MFZS01000026">
    <property type="protein sequence ID" value="OGK28832.1"/>
    <property type="molecule type" value="Genomic_DNA"/>
</dbReference>
<reference evidence="4 5" key="1">
    <citation type="journal article" date="2016" name="Nat. Commun.">
        <title>Thousands of microbial genomes shed light on interconnected biogeochemical processes in an aquifer system.</title>
        <authorList>
            <person name="Anantharaman K."/>
            <person name="Brown C.T."/>
            <person name="Hug L.A."/>
            <person name="Sharon I."/>
            <person name="Castelle C.J."/>
            <person name="Probst A.J."/>
            <person name="Thomas B.C."/>
            <person name="Singh A."/>
            <person name="Wilkins M.J."/>
            <person name="Karaoz U."/>
            <person name="Brodie E.L."/>
            <person name="Williams K.H."/>
            <person name="Hubbard S.S."/>
            <person name="Banfield J.F."/>
        </authorList>
    </citation>
    <scope>NUCLEOTIDE SEQUENCE [LARGE SCALE GENOMIC DNA]</scope>
</reference>
<evidence type="ECO:0000313" key="4">
    <source>
        <dbReference type="EMBL" id="OGK28832.1"/>
    </source>
</evidence>
<comment type="function">
    <text evidence="3">Required for rescue of stalled ribosomes mediated by trans-translation. Binds to transfer-messenger RNA (tmRNA), required for stable association of tmRNA with ribosomes. tmRNA and SmpB together mimic tRNA shape, replacing the anticodon stem-loop with SmpB. tmRNA is encoded by the ssrA gene; the 2 termini fold to resemble tRNA(Ala) and it encodes a 'tag peptide', a short internal open reading frame. During trans-translation Ala-aminoacylated tmRNA acts like a tRNA, entering the A-site of stalled ribosomes, displacing the stalled mRNA. The ribosome then switches to translate the ORF on the tmRNA; the nascent peptide is terminated with the 'tag peptide' encoded by the tmRNA and targeted for degradation. The ribosome is freed to recommence translation, which seems to be the essential function of trans-translation.</text>
</comment>
<keyword evidence="1 3" id="KW-0963">Cytoplasm</keyword>
<accession>A0A1F7HDM5</accession>
<evidence type="ECO:0000256" key="1">
    <source>
        <dbReference type="ARBA" id="ARBA00022490"/>
    </source>
</evidence>
<dbReference type="Proteomes" id="UP000177027">
    <property type="component" value="Unassembled WGS sequence"/>
</dbReference>
<dbReference type="NCBIfam" id="TIGR00086">
    <property type="entry name" value="smpB"/>
    <property type="match status" value="1"/>
</dbReference>
<dbReference type="Pfam" id="PF01668">
    <property type="entry name" value="SmpB"/>
    <property type="match status" value="1"/>
</dbReference>
<comment type="subcellular location">
    <subcellularLocation>
        <location evidence="3">Cytoplasm</location>
    </subcellularLocation>
    <text evidence="3">The tmRNA-SmpB complex associates with stalled 70S ribosomes.</text>
</comment>
<keyword evidence="2 3" id="KW-0694">RNA-binding</keyword>
<evidence type="ECO:0000256" key="2">
    <source>
        <dbReference type="ARBA" id="ARBA00022884"/>
    </source>
</evidence>
<proteinExistence type="inferred from homology"/>
<dbReference type="Gene3D" id="2.40.280.10">
    <property type="match status" value="1"/>
</dbReference>
<dbReference type="SUPFAM" id="SSF74982">
    <property type="entry name" value="Small protein B (SmpB)"/>
    <property type="match status" value="1"/>
</dbReference>
<dbReference type="PANTHER" id="PTHR30308">
    <property type="entry name" value="TMRNA-BINDING COMPONENT OF TRANS-TRANSLATION TAGGING COMPLEX"/>
    <property type="match status" value="1"/>
</dbReference>
<protein>
    <recommendedName>
        <fullName evidence="3">SsrA-binding protein</fullName>
    </recommendedName>
    <alternativeName>
        <fullName evidence="3">Small protein B</fullName>
    </alternativeName>
</protein>
<dbReference type="CDD" id="cd09294">
    <property type="entry name" value="SmpB"/>
    <property type="match status" value="1"/>
</dbReference>
<dbReference type="GO" id="GO:0070929">
    <property type="term" value="P:trans-translation"/>
    <property type="evidence" value="ECO:0007669"/>
    <property type="project" value="UniProtKB-UniRule"/>
</dbReference>
<dbReference type="PANTHER" id="PTHR30308:SF2">
    <property type="entry name" value="SSRA-BINDING PROTEIN"/>
    <property type="match status" value="1"/>
</dbReference>
<dbReference type="NCBIfam" id="NF003843">
    <property type="entry name" value="PRK05422.1"/>
    <property type="match status" value="1"/>
</dbReference>
<name>A0A1F7HDM5_9BACT</name>
<dbReference type="InterPro" id="IPR023620">
    <property type="entry name" value="SmpB"/>
</dbReference>
<dbReference type="AlphaFoldDB" id="A0A1F7HDM5"/>
<dbReference type="InterPro" id="IPR020081">
    <property type="entry name" value="SsrA-bd_prot_CS"/>
</dbReference>
<dbReference type="PROSITE" id="PS01317">
    <property type="entry name" value="SSRP"/>
    <property type="match status" value="1"/>
</dbReference>
<dbReference type="GO" id="GO:0003723">
    <property type="term" value="F:RNA binding"/>
    <property type="evidence" value="ECO:0007669"/>
    <property type="project" value="UniProtKB-UniRule"/>
</dbReference>
<comment type="caution">
    <text evidence="4">The sequence shown here is derived from an EMBL/GenBank/DDBJ whole genome shotgun (WGS) entry which is preliminary data.</text>
</comment>
<dbReference type="GO" id="GO:0070930">
    <property type="term" value="P:trans-translation-dependent protein tagging"/>
    <property type="evidence" value="ECO:0007669"/>
    <property type="project" value="TreeGrafter"/>
</dbReference>
<dbReference type="InterPro" id="IPR000037">
    <property type="entry name" value="SsrA-bd_prot"/>
</dbReference>
<organism evidence="4 5">
    <name type="scientific">Candidatus Roizmanbacteria bacterium RIFCSPHIGHO2_02_FULL_40_9</name>
    <dbReference type="NCBI Taxonomy" id="1802042"/>
    <lineage>
        <taxon>Bacteria</taxon>
        <taxon>Candidatus Roizmaniibacteriota</taxon>
    </lineage>
</organism>
<sequence>MYAINKTAKREYEIIDRYEAGLVLYGPEVKSIKNGGMKLTGAYVKMIDRELFLINAHVAPYAFARIEEYNASRTRKLLLSKKELIRISSKLSQSSNLTVIPLSCYNSKAKIKLEIAIAKGRKIWEKKRVEKNRDEKRRETKEIKEWLKK</sequence>